<evidence type="ECO:0000259" key="12">
    <source>
        <dbReference type="PROSITE" id="PS50089"/>
    </source>
</evidence>
<feature type="domain" description="RING-CH-type" evidence="13">
    <location>
        <begin position="39"/>
        <end position="100"/>
    </location>
</feature>
<name>A0ABN8JAN0_9NEOP</name>
<dbReference type="InterPro" id="IPR013083">
    <property type="entry name" value="Znf_RING/FYVE/PHD"/>
</dbReference>
<keyword evidence="11" id="KW-0472">Membrane</keyword>
<evidence type="ECO:0000256" key="5">
    <source>
        <dbReference type="ARBA" id="ARBA00022771"/>
    </source>
</evidence>
<proteinExistence type="predicted"/>
<feature type="transmembrane region" description="Helical" evidence="11">
    <location>
        <begin position="156"/>
        <end position="180"/>
    </location>
</feature>
<evidence type="ECO:0000256" key="2">
    <source>
        <dbReference type="ARBA" id="ARBA00004439"/>
    </source>
</evidence>
<evidence type="ECO:0008006" key="16">
    <source>
        <dbReference type="Google" id="ProtNLM"/>
    </source>
</evidence>
<dbReference type="Gene3D" id="3.30.40.10">
    <property type="entry name" value="Zinc/RING finger domain, C3HC4 (zinc finger)"/>
    <property type="match status" value="1"/>
</dbReference>
<evidence type="ECO:0000259" key="13">
    <source>
        <dbReference type="PROSITE" id="PS51292"/>
    </source>
</evidence>
<comment type="subcellular location">
    <subcellularLocation>
        <location evidence="2">Cytoplasmic vesicle membrane</location>
        <topology evidence="2">Multi-pass membrane protein</topology>
    </subcellularLocation>
    <subcellularLocation>
        <location evidence="3">Early endosome membrane</location>
        <topology evidence="3">Multi-pass membrane protein</topology>
    </subcellularLocation>
    <subcellularLocation>
        <location evidence="1">Lysosome membrane</location>
        <topology evidence="1">Multi-pass membrane protein</topology>
    </subcellularLocation>
</comment>
<keyword evidence="11" id="KW-0812">Transmembrane</keyword>
<dbReference type="Pfam" id="PF12906">
    <property type="entry name" value="RINGv"/>
    <property type="match status" value="1"/>
</dbReference>
<dbReference type="PANTHER" id="PTHR45981">
    <property type="entry name" value="LD02310P"/>
    <property type="match status" value="1"/>
</dbReference>
<dbReference type="CDD" id="cd16698">
    <property type="entry name" value="RING_CH-C4HC3_MARCH1-like"/>
    <property type="match status" value="1"/>
</dbReference>
<evidence type="ECO:0000313" key="15">
    <source>
        <dbReference type="Proteomes" id="UP000837857"/>
    </source>
</evidence>
<keyword evidence="11" id="KW-1133">Transmembrane helix</keyword>
<dbReference type="Proteomes" id="UP000837857">
    <property type="component" value="Chromosome 8"/>
</dbReference>
<keyword evidence="4" id="KW-0479">Metal-binding</keyword>
<organism evidence="14 15">
    <name type="scientific">Iphiclides podalirius</name>
    <name type="common">scarce swallowtail</name>
    <dbReference type="NCBI Taxonomy" id="110791"/>
    <lineage>
        <taxon>Eukaryota</taxon>
        <taxon>Metazoa</taxon>
        <taxon>Ecdysozoa</taxon>
        <taxon>Arthropoda</taxon>
        <taxon>Hexapoda</taxon>
        <taxon>Insecta</taxon>
        <taxon>Pterygota</taxon>
        <taxon>Neoptera</taxon>
        <taxon>Endopterygota</taxon>
        <taxon>Lepidoptera</taxon>
        <taxon>Glossata</taxon>
        <taxon>Ditrysia</taxon>
        <taxon>Papilionoidea</taxon>
        <taxon>Papilionidae</taxon>
        <taxon>Papilioninae</taxon>
        <taxon>Iphiclides</taxon>
    </lineage>
</organism>
<gene>
    <name evidence="14" type="ORF">IPOD504_LOCUS16569</name>
</gene>
<evidence type="ECO:0000256" key="1">
    <source>
        <dbReference type="ARBA" id="ARBA00004155"/>
    </source>
</evidence>
<keyword evidence="6" id="KW-0862">Zinc</keyword>
<dbReference type="SMART" id="SM00744">
    <property type="entry name" value="RINGv"/>
    <property type="match status" value="1"/>
</dbReference>
<keyword evidence="15" id="KW-1185">Reference proteome</keyword>
<keyword evidence="8" id="KW-0968">Cytoplasmic vesicle</keyword>
<keyword evidence="7" id="KW-0391">Immunity</keyword>
<protein>
    <recommendedName>
        <fullName evidence="16">E3 ubiquitin-protein ligase MARCH8</fullName>
    </recommendedName>
</protein>
<dbReference type="SUPFAM" id="SSF57850">
    <property type="entry name" value="RING/U-box"/>
    <property type="match status" value="1"/>
</dbReference>
<feature type="non-terminal residue" evidence="14">
    <location>
        <position position="1"/>
    </location>
</feature>
<evidence type="ECO:0000313" key="14">
    <source>
        <dbReference type="EMBL" id="CAH2075185.1"/>
    </source>
</evidence>
<keyword evidence="5 9" id="KW-0863">Zinc-finger</keyword>
<reference evidence="14" key="1">
    <citation type="submission" date="2022-03" db="EMBL/GenBank/DDBJ databases">
        <authorList>
            <person name="Martin H S."/>
        </authorList>
    </citation>
    <scope>NUCLEOTIDE SEQUENCE</scope>
</reference>
<dbReference type="PROSITE" id="PS51292">
    <property type="entry name" value="ZF_RING_CH"/>
    <property type="match status" value="1"/>
</dbReference>
<evidence type="ECO:0000256" key="3">
    <source>
        <dbReference type="ARBA" id="ARBA00004520"/>
    </source>
</evidence>
<evidence type="ECO:0000256" key="8">
    <source>
        <dbReference type="ARBA" id="ARBA00023329"/>
    </source>
</evidence>
<feature type="compositionally biased region" description="Basic and acidic residues" evidence="10">
    <location>
        <begin position="264"/>
        <end position="277"/>
    </location>
</feature>
<feature type="domain" description="RING-type" evidence="12">
    <location>
        <begin position="47"/>
        <end position="94"/>
    </location>
</feature>
<sequence>MPVQQINVKNSSDIESWEWGGGCGREAVRAGSGSSRTSCSNSSGDICRICHCESEPHNPLLAPCYCSGSLKYVHQSCLQQWLTASETRSCELCKFNFIMHTKIKPFNEWRLLEMSGVERRRLCCAVLFHCVAALCVMWSLFVLIERAVEEVNRGLIAWPFWTKLVVVAVGFTGGAVFMYIQCRQYLHLCNRWRAHNRILLIQNAPEKLPMGGSPPARCKRRERGGRAQAVASVEPPPPAAYREEDESGGFESYRANPRRLSALEPRRHSDAHSHTHESPAAARAHGHAPPPLVASAAPAVEGGVYHISVDPLEADIRELLALEARREARAARSLPNLRASRESLLPAPAHAHAHAPLTAHVTHTPHVTHATLVTHAPHVTQATLVTQATHAPPTAAQEQGS</sequence>
<dbReference type="PROSITE" id="PS50089">
    <property type="entry name" value="ZF_RING_2"/>
    <property type="match status" value="1"/>
</dbReference>
<evidence type="ECO:0000256" key="6">
    <source>
        <dbReference type="ARBA" id="ARBA00022833"/>
    </source>
</evidence>
<evidence type="ECO:0000256" key="7">
    <source>
        <dbReference type="ARBA" id="ARBA00022859"/>
    </source>
</evidence>
<accession>A0ABN8JAN0</accession>
<feature type="region of interest" description="Disordered" evidence="10">
    <location>
        <begin position="210"/>
        <end position="294"/>
    </location>
</feature>
<evidence type="ECO:0000256" key="4">
    <source>
        <dbReference type="ARBA" id="ARBA00022723"/>
    </source>
</evidence>
<evidence type="ECO:0000256" key="10">
    <source>
        <dbReference type="SAM" id="MobiDB-lite"/>
    </source>
</evidence>
<evidence type="ECO:0000256" key="9">
    <source>
        <dbReference type="PROSITE-ProRule" id="PRU00175"/>
    </source>
</evidence>
<feature type="transmembrane region" description="Helical" evidence="11">
    <location>
        <begin position="122"/>
        <end position="144"/>
    </location>
</feature>
<dbReference type="InterPro" id="IPR011016">
    <property type="entry name" value="Znf_RING-CH"/>
</dbReference>
<dbReference type="InterPro" id="IPR001841">
    <property type="entry name" value="Znf_RING"/>
</dbReference>
<evidence type="ECO:0000256" key="11">
    <source>
        <dbReference type="SAM" id="Phobius"/>
    </source>
</evidence>
<dbReference type="EMBL" id="OW152820">
    <property type="protein sequence ID" value="CAH2075185.1"/>
    <property type="molecule type" value="Genomic_DNA"/>
</dbReference>